<evidence type="ECO:0000313" key="3">
    <source>
        <dbReference type="Proteomes" id="UP000077961"/>
    </source>
</evidence>
<protein>
    <submittedName>
        <fullName evidence="2">Uncharacterized protein</fullName>
    </submittedName>
</protein>
<keyword evidence="3" id="KW-1185">Reference proteome</keyword>
<sequence>MKKLDQRMVGQLGCFVQTYARKAHAGYDPNDRRYDKQMEEAMQRLRPVDFSDLLSGDGELDAAD</sequence>
<dbReference type="EMBL" id="LXKA01000243">
    <property type="protein sequence ID" value="OAJ59950.1"/>
    <property type="molecule type" value="Genomic_DNA"/>
</dbReference>
<dbReference type="EMBL" id="LXJZ01000242">
    <property type="protein sequence ID" value="OAJ51842.1"/>
    <property type="molecule type" value="Genomic_DNA"/>
</dbReference>
<dbReference type="AlphaFoldDB" id="A0A1A9N849"/>
<evidence type="ECO:0000313" key="1">
    <source>
        <dbReference type="EMBL" id="OAJ51842.1"/>
    </source>
</evidence>
<comment type="caution">
    <text evidence="2">The sequence shown here is derived from an EMBL/GenBank/DDBJ whole genome shotgun (WGS) entry which is preliminary data.</text>
</comment>
<dbReference type="RefSeq" id="WP_064272141.1">
    <property type="nucleotide sequence ID" value="NZ_LXJZ01000242.1"/>
</dbReference>
<proteinExistence type="predicted"/>
<dbReference type="OrthoDB" id="8779738at2"/>
<name>A0A1A9N849_9BURK</name>
<evidence type="ECO:0000313" key="4">
    <source>
        <dbReference type="Proteomes" id="UP000078116"/>
    </source>
</evidence>
<reference evidence="3 4" key="1">
    <citation type="submission" date="2016-04" db="EMBL/GenBank/DDBJ databases">
        <title>Reclassification of Paraburkholderia panaciterrae (Farh et al. 2015) Dobritsa &amp; Samadpour 2016 as a later homotypic synonym of Paraburkholderia ginsengiterrae (Farh et al. 2015) Dobritsa &amp; Samadpour 2016.</title>
        <authorList>
            <person name="Dobritsa A.P."/>
            <person name="Kutumbaka K."/>
            <person name="Samadpour M."/>
        </authorList>
    </citation>
    <scope>NUCLEOTIDE SEQUENCE [LARGE SCALE GENOMIC DNA]</scope>
    <source>
        <strain evidence="2 4">DCY85</strain>
        <strain evidence="1 3">DCY85-1</strain>
    </source>
</reference>
<dbReference type="Proteomes" id="UP000077961">
    <property type="component" value="Unassembled WGS sequence"/>
</dbReference>
<evidence type="ECO:0000313" key="2">
    <source>
        <dbReference type="EMBL" id="OAJ59950.1"/>
    </source>
</evidence>
<gene>
    <name evidence="1" type="ORF">A6V36_14825</name>
    <name evidence="2" type="ORF">A6V37_26210</name>
</gene>
<dbReference type="STRING" id="1462993.A6V36_14825"/>
<accession>A0A1A9N849</accession>
<organism evidence="2 4">
    <name type="scientific">Paraburkholderia ginsengiterrae</name>
    <dbReference type="NCBI Taxonomy" id="1462993"/>
    <lineage>
        <taxon>Bacteria</taxon>
        <taxon>Pseudomonadati</taxon>
        <taxon>Pseudomonadota</taxon>
        <taxon>Betaproteobacteria</taxon>
        <taxon>Burkholderiales</taxon>
        <taxon>Burkholderiaceae</taxon>
        <taxon>Paraburkholderia</taxon>
    </lineage>
</organism>
<dbReference type="Proteomes" id="UP000078116">
    <property type="component" value="Unassembled WGS sequence"/>
</dbReference>